<keyword evidence="2" id="KW-0719">Serine esterase</keyword>
<dbReference type="Pfam" id="PF07519">
    <property type="entry name" value="Tannase"/>
    <property type="match status" value="1"/>
</dbReference>
<dbReference type="OrthoDB" id="3039123at2759"/>
<dbReference type="EMBL" id="QWIN01001668">
    <property type="protein sequence ID" value="RMY37908.1"/>
    <property type="molecule type" value="Genomic_DNA"/>
</dbReference>
<evidence type="ECO:0000313" key="9">
    <source>
        <dbReference type="EMBL" id="RMY37908.1"/>
    </source>
</evidence>
<dbReference type="SUPFAM" id="SSF53474">
    <property type="entry name" value="alpha/beta-Hydrolases"/>
    <property type="match status" value="1"/>
</dbReference>
<accession>A0A3M7BE25</accession>
<keyword evidence="3" id="KW-0479">Metal-binding</keyword>
<evidence type="ECO:0000256" key="3">
    <source>
        <dbReference type="ARBA" id="ARBA00022723"/>
    </source>
</evidence>
<evidence type="ECO:0000256" key="7">
    <source>
        <dbReference type="ARBA" id="ARBA00023157"/>
    </source>
</evidence>
<keyword evidence="7" id="KW-1015">Disulfide bond</keyword>
<dbReference type="Proteomes" id="UP000270230">
    <property type="component" value="Unassembled WGS sequence"/>
</dbReference>
<proteinExistence type="inferred from homology"/>
<evidence type="ECO:0000256" key="2">
    <source>
        <dbReference type="ARBA" id="ARBA00022487"/>
    </source>
</evidence>
<reference evidence="9 10" key="1">
    <citation type="journal article" date="2018" name="BMC Genomics">
        <title>Genomic evidence for intraspecific hybridization in a clonal and extremely halotolerant yeast.</title>
        <authorList>
            <person name="Gostincar C."/>
            <person name="Stajich J.E."/>
            <person name="Zupancic J."/>
            <person name="Zalar P."/>
            <person name="Gunde-Cimerman N."/>
        </authorList>
    </citation>
    <scope>NUCLEOTIDE SEQUENCE [LARGE SCALE GENOMIC DNA]</scope>
    <source>
        <strain evidence="9 10">EXF-151</strain>
    </source>
</reference>
<protein>
    <recommendedName>
        <fullName evidence="8">Carboxylic ester hydrolase</fullName>
        <ecNumber evidence="8">3.1.1.-</ecNumber>
    </recommendedName>
</protein>
<dbReference type="PANTHER" id="PTHR33938:SF16">
    <property type="entry name" value="CARBOXYLIC ESTER HYDROLASE"/>
    <property type="match status" value="1"/>
</dbReference>
<dbReference type="InterPro" id="IPR011118">
    <property type="entry name" value="Tannase/feruloyl_esterase"/>
</dbReference>
<dbReference type="GO" id="GO:0030600">
    <property type="term" value="F:feruloyl esterase activity"/>
    <property type="evidence" value="ECO:0007669"/>
    <property type="project" value="UniProtKB-ARBA"/>
</dbReference>
<keyword evidence="6" id="KW-0106">Calcium</keyword>
<dbReference type="GO" id="GO:0046872">
    <property type="term" value="F:metal ion binding"/>
    <property type="evidence" value="ECO:0007669"/>
    <property type="project" value="UniProtKB-KW"/>
</dbReference>
<evidence type="ECO:0000256" key="1">
    <source>
        <dbReference type="ARBA" id="ARBA00006249"/>
    </source>
</evidence>
<sequence>MAARQICMTLAIAATATAISLSDICSSSKGIEFTGVTSINAVLNASVESGNNYPGATGRDYCNVTINYHHAGKDDDINVWYYLPSPAQYKNRFLATGGGGFAINSGASMLQSGLVYDAASGCTDGGLGSFGNDLTDAVLKGNGSINYDAVYNFGYLSIHEMTVIGQGLVANLYGNSSKLYSYYQGCSEGGRDGWSQVQRYGNQFDGASIGAPAFRQAFQQPQHNWPQIYESMNGYVPTTCELQRIVNDTIAACDELDGLSDGVVSRSDLCRLHHNASSSIGGKYSCAESSSMNPITGASGSTSPAANGTVTAEAVAVYNAIIEGPVDSHGRRIYTGYQPVADVSSNGGGTYNNATGKYEAVATGIGNEWINYLLNEVGTSTLSMEGVTGDKLRSWILQGLQKYRDSLETTWTDLEDARSSGGKIIHWHGEADNSTPTDSSAMYWEQVRKVMFGSDGNGTRSDFEESVRKMNEFYRFYIVRGAQHCSPRDTNAPFPQNVLGSVIEWVEKEIEPTTLNATFLSGDREGQSEGLCSFPSRPIWKGNDSMEPPQCVMPDDEALKTWFPKLNSIPLDVYGDA</sequence>
<dbReference type="AlphaFoldDB" id="A0A3M7BE25"/>
<feature type="signal peptide" evidence="8">
    <location>
        <begin position="1"/>
        <end position="18"/>
    </location>
</feature>
<evidence type="ECO:0000256" key="8">
    <source>
        <dbReference type="RuleBase" id="RU361238"/>
    </source>
</evidence>
<keyword evidence="4 8" id="KW-0732">Signal</keyword>
<dbReference type="PANTHER" id="PTHR33938">
    <property type="entry name" value="FERULOYL ESTERASE B-RELATED"/>
    <property type="match status" value="1"/>
</dbReference>
<name>A0A3M7BE25_HORWE</name>
<evidence type="ECO:0000256" key="5">
    <source>
        <dbReference type="ARBA" id="ARBA00022801"/>
    </source>
</evidence>
<dbReference type="InterPro" id="IPR029058">
    <property type="entry name" value="AB_hydrolase_fold"/>
</dbReference>
<evidence type="ECO:0000256" key="6">
    <source>
        <dbReference type="ARBA" id="ARBA00022837"/>
    </source>
</evidence>
<organism evidence="9 10">
    <name type="scientific">Hortaea werneckii</name>
    <name type="common">Black yeast</name>
    <name type="synonym">Cladosporium werneckii</name>
    <dbReference type="NCBI Taxonomy" id="91943"/>
    <lineage>
        <taxon>Eukaryota</taxon>
        <taxon>Fungi</taxon>
        <taxon>Dikarya</taxon>
        <taxon>Ascomycota</taxon>
        <taxon>Pezizomycotina</taxon>
        <taxon>Dothideomycetes</taxon>
        <taxon>Dothideomycetidae</taxon>
        <taxon>Mycosphaerellales</taxon>
        <taxon>Teratosphaeriaceae</taxon>
        <taxon>Hortaea</taxon>
    </lineage>
</organism>
<dbReference type="EC" id="3.1.1.-" evidence="8"/>
<evidence type="ECO:0000313" key="10">
    <source>
        <dbReference type="Proteomes" id="UP000270230"/>
    </source>
</evidence>
<keyword evidence="5 8" id="KW-0378">Hydrolase</keyword>
<comment type="similarity">
    <text evidence="1 8">Belongs to the tannase family.</text>
</comment>
<gene>
    <name evidence="9" type="ORF">D0865_13231</name>
</gene>
<evidence type="ECO:0000256" key="4">
    <source>
        <dbReference type="ARBA" id="ARBA00022729"/>
    </source>
</evidence>
<feature type="chain" id="PRO_5017855362" description="Carboxylic ester hydrolase" evidence="8">
    <location>
        <begin position="19"/>
        <end position="577"/>
    </location>
</feature>
<comment type="caution">
    <text evidence="9">The sequence shown here is derived from an EMBL/GenBank/DDBJ whole genome shotgun (WGS) entry which is preliminary data.</text>
</comment>